<dbReference type="Gene3D" id="1.20.120.450">
    <property type="entry name" value="dinb family like domain"/>
    <property type="match status" value="1"/>
</dbReference>
<sequence>MTITLETMLRHMGWANQQIISQIAELPDEALGAYVTHKEWNVAEILFHTIVSADRLVFRITGRDVTEMTKPTTMKELKDLARKLEKFDSELIELVNEPDRMVEVNRNGVISHWQAATILSQAVHHVIEHKCQAVTALEFRGFKAPDLDASDVWGYERSTK</sequence>
<protein>
    <recommendedName>
        <fullName evidence="3">DinB-like domain-containing protein</fullName>
    </recommendedName>
</protein>
<dbReference type="SUPFAM" id="SSF109854">
    <property type="entry name" value="DinB/YfiT-like putative metalloenzymes"/>
    <property type="match status" value="1"/>
</dbReference>
<keyword evidence="1" id="KW-0479">Metal-binding</keyword>
<dbReference type="Pfam" id="PF05163">
    <property type="entry name" value="DinB"/>
    <property type="match status" value="1"/>
</dbReference>
<dbReference type="InterPro" id="IPR034660">
    <property type="entry name" value="DinB/YfiT-like"/>
</dbReference>
<evidence type="ECO:0000256" key="1">
    <source>
        <dbReference type="ARBA" id="ARBA00022723"/>
    </source>
</evidence>
<reference evidence="2" key="1">
    <citation type="submission" date="2014-06" db="EMBL/GenBank/DDBJ databases">
        <title>Key roles for freshwater Actinobacteria revealed by deep metagenomic sequencing.</title>
        <authorList>
            <person name="Ghai R."/>
            <person name="Mizuno C.M."/>
            <person name="Picazo A."/>
            <person name="Camacho A."/>
            <person name="Rodriguez-Valera F."/>
        </authorList>
    </citation>
    <scope>NUCLEOTIDE SEQUENCE</scope>
</reference>
<accession>A0A094Q6G0</accession>
<dbReference type="GO" id="GO:0046872">
    <property type="term" value="F:metal ion binding"/>
    <property type="evidence" value="ECO:0007669"/>
    <property type="project" value="UniProtKB-KW"/>
</dbReference>
<comment type="caution">
    <text evidence="2">The sequence shown here is derived from an EMBL/GenBank/DDBJ whole genome shotgun (WGS) entry which is preliminary data.</text>
</comment>
<dbReference type="EMBL" id="JNSL01000056">
    <property type="protein sequence ID" value="KGA17694.1"/>
    <property type="molecule type" value="Genomic_DNA"/>
</dbReference>
<evidence type="ECO:0000313" key="2">
    <source>
        <dbReference type="EMBL" id="KGA17694.1"/>
    </source>
</evidence>
<name>A0A094Q6G0_9ZZZZ</name>
<organism evidence="2">
    <name type="scientific">freshwater metagenome</name>
    <dbReference type="NCBI Taxonomy" id="449393"/>
    <lineage>
        <taxon>unclassified sequences</taxon>
        <taxon>metagenomes</taxon>
        <taxon>ecological metagenomes</taxon>
    </lineage>
</organism>
<dbReference type="InterPro" id="IPR007837">
    <property type="entry name" value="DinB"/>
</dbReference>
<gene>
    <name evidence="2" type="ORF">GM51_9815</name>
</gene>
<proteinExistence type="predicted"/>
<dbReference type="AlphaFoldDB" id="A0A094Q6G0"/>
<evidence type="ECO:0008006" key="3">
    <source>
        <dbReference type="Google" id="ProtNLM"/>
    </source>
</evidence>